<feature type="domain" description="Glycosyltransferase subfamily 4-like N-terminal" evidence="5">
    <location>
        <begin position="19"/>
        <end position="179"/>
    </location>
</feature>
<evidence type="ECO:0000256" key="3">
    <source>
        <dbReference type="SAM" id="Phobius"/>
    </source>
</evidence>
<name>A0ABP7QKV9_9BURK</name>
<evidence type="ECO:0000313" key="7">
    <source>
        <dbReference type="Proteomes" id="UP001501627"/>
    </source>
</evidence>
<evidence type="ECO:0000256" key="2">
    <source>
        <dbReference type="ARBA" id="ARBA00022679"/>
    </source>
</evidence>
<dbReference type="RefSeq" id="WP_103045358.1">
    <property type="nucleotide sequence ID" value="NZ_BAABBP010000002.1"/>
</dbReference>
<keyword evidence="3" id="KW-0472">Membrane</keyword>
<accession>A0ABP7QKV9</accession>
<evidence type="ECO:0000313" key="6">
    <source>
        <dbReference type="EMBL" id="GAA3984102.1"/>
    </source>
</evidence>
<evidence type="ECO:0008006" key="8">
    <source>
        <dbReference type="Google" id="ProtNLM"/>
    </source>
</evidence>
<dbReference type="Pfam" id="PF13439">
    <property type="entry name" value="Glyco_transf_4"/>
    <property type="match status" value="1"/>
</dbReference>
<dbReference type="SUPFAM" id="SSF53756">
    <property type="entry name" value="UDP-Glycosyltransferase/glycogen phosphorylase"/>
    <property type="match status" value="1"/>
</dbReference>
<comment type="caution">
    <text evidence="6">The sequence shown here is derived from an EMBL/GenBank/DDBJ whole genome shotgun (WGS) entry which is preliminary data.</text>
</comment>
<reference evidence="7" key="1">
    <citation type="journal article" date="2019" name="Int. J. Syst. Evol. Microbiol.">
        <title>The Global Catalogue of Microorganisms (GCM) 10K type strain sequencing project: providing services to taxonomists for standard genome sequencing and annotation.</title>
        <authorList>
            <consortium name="The Broad Institute Genomics Platform"/>
            <consortium name="The Broad Institute Genome Sequencing Center for Infectious Disease"/>
            <person name="Wu L."/>
            <person name="Ma J."/>
        </authorList>
    </citation>
    <scope>NUCLEOTIDE SEQUENCE [LARGE SCALE GENOMIC DNA]</scope>
    <source>
        <strain evidence="7">JCM 17561</strain>
    </source>
</reference>
<dbReference type="Pfam" id="PF00534">
    <property type="entry name" value="Glycos_transf_1"/>
    <property type="match status" value="1"/>
</dbReference>
<protein>
    <recommendedName>
        <fullName evidence="8">Glycosyltransferase family 1 protein</fullName>
    </recommendedName>
</protein>
<evidence type="ECO:0000256" key="1">
    <source>
        <dbReference type="ARBA" id="ARBA00022676"/>
    </source>
</evidence>
<dbReference type="CDD" id="cd03801">
    <property type="entry name" value="GT4_PimA-like"/>
    <property type="match status" value="1"/>
</dbReference>
<feature type="transmembrane region" description="Helical" evidence="3">
    <location>
        <begin position="81"/>
        <end position="99"/>
    </location>
</feature>
<feature type="domain" description="Glycosyl transferase family 1" evidence="4">
    <location>
        <begin position="199"/>
        <end position="382"/>
    </location>
</feature>
<dbReference type="EMBL" id="BAABBP010000002">
    <property type="protein sequence ID" value="GAA3984102.1"/>
    <property type="molecule type" value="Genomic_DNA"/>
</dbReference>
<keyword evidence="3" id="KW-0812">Transmembrane</keyword>
<dbReference type="PANTHER" id="PTHR12526:SF629">
    <property type="entry name" value="TEICHURONIC ACID BIOSYNTHESIS GLYCOSYLTRANSFERASE TUAH-RELATED"/>
    <property type="match status" value="1"/>
</dbReference>
<dbReference type="PANTHER" id="PTHR12526">
    <property type="entry name" value="GLYCOSYLTRANSFERASE"/>
    <property type="match status" value="1"/>
</dbReference>
<keyword evidence="3" id="KW-1133">Transmembrane helix</keyword>
<evidence type="ECO:0000259" key="4">
    <source>
        <dbReference type="Pfam" id="PF00534"/>
    </source>
</evidence>
<proteinExistence type="predicted"/>
<keyword evidence="2" id="KW-0808">Transferase</keyword>
<dbReference type="InterPro" id="IPR001296">
    <property type="entry name" value="Glyco_trans_1"/>
</dbReference>
<sequence>MRKNNTINVLYIDGDGPLGGASRSLYELIGGFDPNAVHPYFFTSKGTASIFYEKIAVDNISVRGMSKFDHTRYGYYRGWRWLILLREFFYFPFMIFGLIKAAHQWKQIDVIHLNEFVYILPAIIAKKIFSVPLVVHVRALAKGREGGIRSFIFNWILKHFADVVVAIDGNVRKTLPENLNVLVVNNSFSPGQERGDRRIIDIFHAIPQEKFKAGFVGNLHKSKGILEIVEAAKIIHQKNSNVHFVIAGGETARVENLKGWFLKKFGFSQNSQNEMINFIEKNNLQNCVSLTGFTMAIGDVYKNIDVLLFPSHFDAPGRPVFEAGFYSKPSIIAANNPTSDTFRDGVTGILVPEKSPNVLAEAVLYLANNPKICAAMGAEAKKLAEENFCPQRNARKILNIYRRLKSGSGEIYDL</sequence>
<gene>
    <name evidence="6" type="ORF">GCM10022279_04300</name>
</gene>
<dbReference type="Gene3D" id="3.40.50.2000">
    <property type="entry name" value="Glycogen Phosphorylase B"/>
    <property type="match status" value="2"/>
</dbReference>
<keyword evidence="7" id="KW-1185">Reference proteome</keyword>
<evidence type="ECO:0000259" key="5">
    <source>
        <dbReference type="Pfam" id="PF13439"/>
    </source>
</evidence>
<dbReference type="Proteomes" id="UP001501627">
    <property type="component" value="Unassembled WGS sequence"/>
</dbReference>
<keyword evidence="1" id="KW-0328">Glycosyltransferase</keyword>
<organism evidence="6 7">
    <name type="scientific">Comamonas faecalis</name>
    <dbReference type="NCBI Taxonomy" id="1387849"/>
    <lineage>
        <taxon>Bacteria</taxon>
        <taxon>Pseudomonadati</taxon>
        <taxon>Pseudomonadota</taxon>
        <taxon>Betaproteobacteria</taxon>
        <taxon>Burkholderiales</taxon>
        <taxon>Comamonadaceae</taxon>
        <taxon>Comamonas</taxon>
    </lineage>
</organism>
<dbReference type="InterPro" id="IPR028098">
    <property type="entry name" value="Glyco_trans_4-like_N"/>
</dbReference>